<protein>
    <submittedName>
        <fullName evidence="3">Sialate O-acetylesterase</fullName>
    </submittedName>
</protein>
<accession>A0ABU4B406</accession>
<dbReference type="PANTHER" id="PTHR31988">
    <property type="entry name" value="ESTERASE, PUTATIVE (DUF303)-RELATED"/>
    <property type="match status" value="1"/>
</dbReference>
<dbReference type="InterPro" id="IPR036514">
    <property type="entry name" value="SGNH_hydro_sf"/>
</dbReference>
<keyword evidence="4" id="KW-1185">Reference proteome</keyword>
<dbReference type="RefSeq" id="WP_317549484.1">
    <property type="nucleotide sequence ID" value="NZ_JAWLKE010000009.1"/>
</dbReference>
<comment type="caution">
    <text evidence="3">The sequence shown here is derived from an EMBL/GenBank/DDBJ whole genome shotgun (WGS) entry which is preliminary data.</text>
</comment>
<organism evidence="3 4">
    <name type="scientific">Rhodococcus cercidiphylli</name>
    <dbReference type="NCBI Taxonomy" id="489916"/>
    <lineage>
        <taxon>Bacteria</taxon>
        <taxon>Bacillati</taxon>
        <taxon>Actinomycetota</taxon>
        <taxon>Actinomycetes</taxon>
        <taxon>Mycobacteriales</taxon>
        <taxon>Nocardiaceae</taxon>
        <taxon>Rhodococcus</taxon>
    </lineage>
</organism>
<keyword evidence="1" id="KW-0378">Hydrolase</keyword>
<feature type="domain" description="Sialate O-acetylesterase" evidence="2">
    <location>
        <begin position="43"/>
        <end position="276"/>
    </location>
</feature>
<sequence>MNRGSVMGFGQNAKVRAKDVVKKRLGRGIAVEAIDEPYLVVAVLGQSNAHGAGSGLDRSGLDAPHPRVHQWAASGRSKNTIVAGSNPLFHEVPSKAVGFGPTFAAHLADATGRPVLLVPHARGDSGFARIHGISWDPADTGARVNLFWDALQRIRTGLATTPGNELAAVLWHQGESDVPLLTGPVYAEKLDSLIDTLRGEFGDVPFVLGQMVPDEIESGDANYAVIDAVHADTPRRRAGVAYVPGPRELYNSETEKIHYNGEGQRELGRRMWEAFAEMSPSVRRSTDTA</sequence>
<dbReference type="InterPro" id="IPR005181">
    <property type="entry name" value="SASA"/>
</dbReference>
<evidence type="ECO:0000313" key="3">
    <source>
        <dbReference type="EMBL" id="MDV6233183.1"/>
    </source>
</evidence>
<proteinExistence type="predicted"/>
<name>A0ABU4B406_9NOCA</name>
<evidence type="ECO:0000259" key="2">
    <source>
        <dbReference type="Pfam" id="PF03629"/>
    </source>
</evidence>
<evidence type="ECO:0000256" key="1">
    <source>
        <dbReference type="ARBA" id="ARBA00022801"/>
    </source>
</evidence>
<evidence type="ECO:0000313" key="4">
    <source>
        <dbReference type="Proteomes" id="UP001185899"/>
    </source>
</evidence>
<dbReference type="Proteomes" id="UP001185899">
    <property type="component" value="Unassembled WGS sequence"/>
</dbReference>
<gene>
    <name evidence="3" type="ORF">R3P95_21725</name>
</gene>
<dbReference type="Gene3D" id="3.40.50.1110">
    <property type="entry name" value="SGNH hydrolase"/>
    <property type="match status" value="1"/>
</dbReference>
<dbReference type="InterPro" id="IPR052940">
    <property type="entry name" value="Carb_Esterase_6"/>
</dbReference>
<dbReference type="EMBL" id="JAWLKE010000009">
    <property type="protein sequence ID" value="MDV6233183.1"/>
    <property type="molecule type" value="Genomic_DNA"/>
</dbReference>
<dbReference type="Pfam" id="PF03629">
    <property type="entry name" value="SASA"/>
    <property type="match status" value="1"/>
</dbReference>
<dbReference type="PANTHER" id="PTHR31988:SF19">
    <property type="entry name" value="9-O-ACETYL-N-ACETYLNEURAMINIC ACID DEACETYLASE-RELATED"/>
    <property type="match status" value="1"/>
</dbReference>
<dbReference type="SUPFAM" id="SSF52266">
    <property type="entry name" value="SGNH hydrolase"/>
    <property type="match status" value="1"/>
</dbReference>
<reference evidence="3 4" key="1">
    <citation type="submission" date="2023-10" db="EMBL/GenBank/DDBJ databases">
        <title>Development of a sustainable strategy for remediation of hydrocarbon-contaminated territories based on the waste exchange concept.</title>
        <authorList>
            <person name="Krivoruchko A."/>
        </authorList>
    </citation>
    <scope>NUCLEOTIDE SEQUENCE [LARGE SCALE GENOMIC DNA]</scope>
    <source>
        <strain evidence="3 4">IEGM 1322</strain>
    </source>
</reference>